<evidence type="ECO:0000313" key="2">
    <source>
        <dbReference type="Proteomes" id="UP000254496"/>
    </source>
</evidence>
<dbReference type="EMBL" id="UGHJ01000001">
    <property type="protein sequence ID" value="STO68809.1"/>
    <property type="molecule type" value="Genomic_DNA"/>
</dbReference>
<accession>A0AB38H8X0</accession>
<evidence type="ECO:0000313" key="1">
    <source>
        <dbReference type="EMBL" id="STO68809.1"/>
    </source>
</evidence>
<protein>
    <submittedName>
        <fullName evidence="1">Uncharacterized protein</fullName>
    </submittedName>
</protein>
<dbReference type="Proteomes" id="UP000254496">
    <property type="component" value="Unassembled WGS sequence"/>
</dbReference>
<sequence>MKAFIFKRILFSEVWFNTIFPSEEEKNLIRILYNKPASIPYEEEIIGWDEIETSNKPANDKLCCYDERKPFHHQIFPSDTRAYAMLKAEKYIEELDSFLEWLYDDVEGYMLERYEVYQRKFELIN</sequence>
<gene>
    <name evidence="1" type="ORF">NCTC8540_01323</name>
</gene>
<comment type="caution">
    <text evidence="1">The sequence shown here is derived from an EMBL/GenBank/DDBJ whole genome shotgun (WGS) entry which is preliminary data.</text>
</comment>
<proteinExistence type="predicted"/>
<reference evidence="1 2" key="1">
    <citation type="submission" date="2018-06" db="EMBL/GenBank/DDBJ databases">
        <authorList>
            <consortium name="Pathogen Informatics"/>
            <person name="Doyle S."/>
        </authorList>
    </citation>
    <scope>NUCLEOTIDE SEQUENCE [LARGE SCALE GENOMIC DNA]</scope>
    <source>
        <strain evidence="1 2">NCTC8540</strain>
    </source>
</reference>
<name>A0AB38H8X0_9PAST</name>
<dbReference type="AlphaFoldDB" id="A0AB38H8X0"/>
<dbReference type="RefSeq" id="WP_235820705.1">
    <property type="nucleotide sequence ID" value="NZ_UGHE01000002.1"/>
</dbReference>
<organism evidence="1 2">
    <name type="scientific">Canicola haemoglobinophilus</name>
    <dbReference type="NCBI Taxonomy" id="733"/>
    <lineage>
        <taxon>Bacteria</taxon>
        <taxon>Pseudomonadati</taxon>
        <taxon>Pseudomonadota</taxon>
        <taxon>Gammaproteobacteria</taxon>
        <taxon>Pasteurellales</taxon>
        <taxon>Pasteurellaceae</taxon>
        <taxon>Canicola</taxon>
    </lineage>
</organism>